<dbReference type="Gene3D" id="3.40.30.10">
    <property type="entry name" value="Glutaredoxin"/>
    <property type="match status" value="1"/>
</dbReference>
<sequence length="775" mass="82126">MANRLRDSRSPYLRQHADNPVDWWPWCAEAFAEARRRDVPVLVSIGYSTCHWCHVMAAESFADAETAAQLNADYVSIKVDREELPTVDAYYMDALQAMRGAGGWPMTVMVDHDGRPFFTGTYFPPRPRPGQPAFRQVLSAVSETWRTERERVDGIASHLTDALAAVHEKVAASLPAGAAAEVPGTEELTAAVEMLEGGFDSCTGGFGQAPKFPPLMTMMQLIAHVARVGGAGGGGDSGGGAEAGSGARALRMVRTTMSHIAAGGMRDQVEGGIARYSVDGQWHVPHFEKMLYDNALYIRATTAWFRLEQWLADGGGTGAQLAARYATLAAREARETIAYLRTTLTPEGTFAAAIDADSLDDHGRSVEGAYYTVAAADMQDAFPTGSLFTAAGNVESRSVVTAPAILDWLDSAQDAQTPPWEGEQVEADRQLLLDMRAERAFPHVDDKTVTEWNALAVTALAEASLVFAEPDYADTAREVFTALLATADLPAGRLPRSSAAGKPGDNAGGLGDWAGVGRAAIALELLDAGRRHAVGDNLGIAVAAAGHIRAHFVDTISEPMRCTDGTDPVIGISTSDPVDNATPAGRTAAAELFLLLAELIVPATGWREPGAGEAGDANDRESDGDDYDDRCSDGDRSGDGSRPGGGTRGDRAETGGKPRPRGAAELGAEASDIVYGLLSVYRPLIQEAPRGCGWALYLSELLESRMVHVTTASRTLAERAARYPLVAVVEIAAEGPGGSVPKSGATVCRDAICLPPLSDEQALGRQLDRLSPPRS</sequence>
<accession>A0ABV5X017</accession>
<feature type="compositionally biased region" description="Basic and acidic residues" evidence="1">
    <location>
        <begin position="629"/>
        <end position="639"/>
    </location>
</feature>
<dbReference type="CDD" id="cd02955">
    <property type="entry name" value="SSP411"/>
    <property type="match status" value="1"/>
</dbReference>
<dbReference type="Proteomes" id="UP001589707">
    <property type="component" value="Unassembled WGS sequence"/>
</dbReference>
<dbReference type="InterPro" id="IPR036249">
    <property type="entry name" value="Thioredoxin-like_sf"/>
</dbReference>
<protein>
    <submittedName>
        <fullName evidence="3">Thioredoxin domain-containing protein</fullName>
    </submittedName>
</protein>
<name>A0ABV5X017_9MICO</name>
<dbReference type="InterPro" id="IPR008928">
    <property type="entry name" value="6-hairpin_glycosidase_sf"/>
</dbReference>
<feature type="region of interest" description="Disordered" evidence="1">
    <location>
        <begin position="607"/>
        <end position="665"/>
    </location>
</feature>
<keyword evidence="4" id="KW-1185">Reference proteome</keyword>
<evidence type="ECO:0000259" key="2">
    <source>
        <dbReference type="Pfam" id="PF03190"/>
    </source>
</evidence>
<dbReference type="SUPFAM" id="SSF52833">
    <property type="entry name" value="Thioredoxin-like"/>
    <property type="match status" value="1"/>
</dbReference>
<dbReference type="RefSeq" id="WP_376839237.1">
    <property type="nucleotide sequence ID" value="NZ_JBHMAU010000038.1"/>
</dbReference>
<dbReference type="EMBL" id="JBHMAU010000038">
    <property type="protein sequence ID" value="MFB9775796.1"/>
    <property type="molecule type" value="Genomic_DNA"/>
</dbReference>
<dbReference type="PANTHER" id="PTHR42899">
    <property type="entry name" value="SPERMATOGENESIS-ASSOCIATED PROTEIN 20"/>
    <property type="match status" value="1"/>
</dbReference>
<feature type="domain" description="Spermatogenesis-associated protein 20-like TRX" evidence="2">
    <location>
        <begin position="3"/>
        <end position="163"/>
    </location>
</feature>
<evidence type="ECO:0000256" key="1">
    <source>
        <dbReference type="SAM" id="MobiDB-lite"/>
    </source>
</evidence>
<reference evidence="3 4" key="1">
    <citation type="submission" date="2024-09" db="EMBL/GenBank/DDBJ databases">
        <authorList>
            <person name="Sun Q."/>
            <person name="Mori K."/>
        </authorList>
    </citation>
    <scope>NUCLEOTIDE SEQUENCE [LARGE SCALE GENOMIC DNA]</scope>
    <source>
        <strain evidence="3 4">JCM 11683</strain>
    </source>
</reference>
<evidence type="ECO:0000313" key="3">
    <source>
        <dbReference type="EMBL" id="MFB9775796.1"/>
    </source>
</evidence>
<comment type="caution">
    <text evidence="3">The sequence shown here is derived from an EMBL/GenBank/DDBJ whole genome shotgun (WGS) entry which is preliminary data.</text>
</comment>
<dbReference type="Pfam" id="PF03190">
    <property type="entry name" value="Thioredox_DsbH"/>
    <property type="match status" value="1"/>
</dbReference>
<dbReference type="PANTHER" id="PTHR42899:SF1">
    <property type="entry name" value="SPERMATOGENESIS-ASSOCIATED PROTEIN 20"/>
    <property type="match status" value="1"/>
</dbReference>
<dbReference type="InterPro" id="IPR024705">
    <property type="entry name" value="Ssp411"/>
</dbReference>
<gene>
    <name evidence="3" type="ORF">ACFFN1_05140</name>
</gene>
<dbReference type="InterPro" id="IPR004879">
    <property type="entry name" value="Ssp411-like_TRX"/>
</dbReference>
<evidence type="ECO:0000313" key="4">
    <source>
        <dbReference type="Proteomes" id="UP001589707"/>
    </source>
</evidence>
<proteinExistence type="predicted"/>
<organism evidence="3 4">
    <name type="scientific">Brevibacterium otitidis</name>
    <dbReference type="NCBI Taxonomy" id="53364"/>
    <lineage>
        <taxon>Bacteria</taxon>
        <taxon>Bacillati</taxon>
        <taxon>Actinomycetota</taxon>
        <taxon>Actinomycetes</taxon>
        <taxon>Micrococcales</taxon>
        <taxon>Brevibacteriaceae</taxon>
        <taxon>Brevibacterium</taxon>
    </lineage>
</organism>
<dbReference type="SUPFAM" id="SSF48208">
    <property type="entry name" value="Six-hairpin glycosidases"/>
    <property type="match status" value="1"/>
</dbReference>